<protein>
    <submittedName>
        <fullName evidence="1">Uncharacterized protein</fullName>
    </submittedName>
</protein>
<evidence type="ECO:0000313" key="1">
    <source>
        <dbReference type="EMBL" id="MED6236604.1"/>
    </source>
</evidence>
<accession>A0ABU7AGH4</accession>
<gene>
    <name evidence="1" type="ORF">ATANTOWER_011573</name>
</gene>
<reference evidence="1 2" key="1">
    <citation type="submission" date="2021-07" db="EMBL/GenBank/DDBJ databases">
        <authorList>
            <person name="Palmer J.M."/>
        </authorList>
    </citation>
    <scope>NUCLEOTIDE SEQUENCE [LARGE SCALE GENOMIC DNA]</scope>
    <source>
        <strain evidence="1 2">AT_MEX2019</strain>
        <tissue evidence="1">Muscle</tissue>
    </source>
</reference>
<name>A0ABU7AGH4_9TELE</name>
<comment type="caution">
    <text evidence="1">The sequence shown here is derived from an EMBL/GenBank/DDBJ whole genome shotgun (WGS) entry which is preliminary data.</text>
</comment>
<dbReference type="EMBL" id="JAHUTI010012339">
    <property type="protein sequence ID" value="MED6236604.1"/>
    <property type="molecule type" value="Genomic_DNA"/>
</dbReference>
<organism evidence="1 2">
    <name type="scientific">Ataeniobius toweri</name>
    <dbReference type="NCBI Taxonomy" id="208326"/>
    <lineage>
        <taxon>Eukaryota</taxon>
        <taxon>Metazoa</taxon>
        <taxon>Chordata</taxon>
        <taxon>Craniata</taxon>
        <taxon>Vertebrata</taxon>
        <taxon>Euteleostomi</taxon>
        <taxon>Actinopterygii</taxon>
        <taxon>Neopterygii</taxon>
        <taxon>Teleostei</taxon>
        <taxon>Neoteleostei</taxon>
        <taxon>Acanthomorphata</taxon>
        <taxon>Ovalentaria</taxon>
        <taxon>Atherinomorphae</taxon>
        <taxon>Cyprinodontiformes</taxon>
        <taxon>Goodeidae</taxon>
        <taxon>Ataeniobius</taxon>
    </lineage>
</organism>
<proteinExistence type="predicted"/>
<sequence>MMPNLTSKGQLPLNLDVGVANHNVRLAIKEECGVFWWRISMKSSGRLAEGMEAAKGHPCGWDTRRSSAELGQLNARDISYWSLPLKDKHCGFFGFG</sequence>
<feature type="non-terminal residue" evidence="1">
    <location>
        <position position="96"/>
    </location>
</feature>
<keyword evidence="2" id="KW-1185">Reference proteome</keyword>
<evidence type="ECO:0000313" key="2">
    <source>
        <dbReference type="Proteomes" id="UP001345963"/>
    </source>
</evidence>
<dbReference type="Proteomes" id="UP001345963">
    <property type="component" value="Unassembled WGS sequence"/>
</dbReference>